<evidence type="ECO:0000313" key="3">
    <source>
        <dbReference type="Proteomes" id="UP001596411"/>
    </source>
</evidence>
<evidence type="ECO:0008006" key="4">
    <source>
        <dbReference type="Google" id="ProtNLM"/>
    </source>
</evidence>
<feature type="non-terminal residue" evidence="2">
    <location>
        <position position="322"/>
    </location>
</feature>
<evidence type="ECO:0000313" key="2">
    <source>
        <dbReference type="EMBL" id="MFC7090953.1"/>
    </source>
</evidence>
<dbReference type="Pfam" id="PF17963">
    <property type="entry name" value="Big_9"/>
    <property type="match status" value="1"/>
</dbReference>
<feature type="region of interest" description="Disordered" evidence="1">
    <location>
        <begin position="139"/>
        <end position="166"/>
    </location>
</feature>
<comment type="caution">
    <text evidence="2">The sequence shown here is derived from an EMBL/GenBank/DDBJ whole genome shotgun (WGS) entry which is preliminary data.</text>
</comment>
<name>A0ABW2F1Q8_9GAMM</name>
<proteinExistence type="predicted"/>
<sequence>FQHLSGNGENTLDLGSVNVVATDSDGDTAVGAVNPKVVDDVPDAVDESPSVLTEGDAAISGNLLTNDTEGADGATVTHVDLGSGFVALSSGTDFGGGDFGFSVAGVGDYVFNADGSWSFTPADSVDNSSGDVDASFSYRITDGDGDTDEASKAISITDGDDPQDANGIMLTVDEDDLADGSDTTKESLSDSDTLSFTLGSDALVSMVFSTDLSGLTTNTDGVAGDEVVWVRNSDSEVVGQIGGVTAITLSLSNVDLAAGTVQVTATLADNFQHLSGNGENTLDLGSVNVVVTDSDGDTAVGAVNPKVVDDVPDAVDESPSVL</sequence>
<dbReference type="EMBL" id="JBHSZP010000030">
    <property type="protein sequence ID" value="MFC7090953.1"/>
    <property type="molecule type" value="Genomic_DNA"/>
</dbReference>
<reference evidence="3" key="1">
    <citation type="journal article" date="2019" name="Int. J. Syst. Evol. Microbiol.">
        <title>The Global Catalogue of Microorganisms (GCM) 10K type strain sequencing project: providing services to taxonomists for standard genome sequencing and annotation.</title>
        <authorList>
            <consortium name="The Broad Institute Genomics Platform"/>
            <consortium name="The Broad Institute Genome Sequencing Center for Infectious Disease"/>
            <person name="Wu L."/>
            <person name="Ma J."/>
        </authorList>
    </citation>
    <scope>NUCLEOTIDE SEQUENCE [LARGE SCALE GENOMIC DNA]</scope>
    <source>
        <strain evidence="3">CGMCC 1.13666</strain>
    </source>
</reference>
<keyword evidence="3" id="KW-1185">Reference proteome</keyword>
<feature type="non-terminal residue" evidence="2">
    <location>
        <position position="1"/>
    </location>
</feature>
<accession>A0ABW2F1Q8</accession>
<dbReference type="RefSeq" id="WP_379730129.1">
    <property type="nucleotide sequence ID" value="NZ_JBHSZP010000030.1"/>
</dbReference>
<protein>
    <recommendedName>
        <fullName evidence="4">RapA2 cadherin-like domain-containing protein</fullName>
    </recommendedName>
</protein>
<gene>
    <name evidence="2" type="ORF">ACFQH5_15490</name>
</gene>
<evidence type="ECO:0000256" key="1">
    <source>
        <dbReference type="SAM" id="MobiDB-lite"/>
    </source>
</evidence>
<dbReference type="Proteomes" id="UP001596411">
    <property type="component" value="Unassembled WGS sequence"/>
</dbReference>
<organism evidence="2 3">
    <name type="scientific">Halomonas salifodinae</name>
    <dbReference type="NCBI Taxonomy" id="438745"/>
    <lineage>
        <taxon>Bacteria</taxon>
        <taxon>Pseudomonadati</taxon>
        <taxon>Pseudomonadota</taxon>
        <taxon>Gammaproteobacteria</taxon>
        <taxon>Oceanospirillales</taxon>
        <taxon>Halomonadaceae</taxon>
        <taxon>Halomonas</taxon>
    </lineage>
</organism>